<dbReference type="RefSeq" id="WP_345268943.1">
    <property type="nucleotide sequence ID" value="NZ_BAABHB010000006.1"/>
</dbReference>
<feature type="binding site" evidence="7">
    <location>
        <position position="607"/>
    </location>
    <ligand>
        <name>[4Fe-4S] cluster</name>
        <dbReference type="ChEBI" id="CHEBI:49883"/>
    </ligand>
</feature>
<organism evidence="10 11">
    <name type="scientific">Nibrella viscosa</name>
    <dbReference type="NCBI Taxonomy" id="1084524"/>
    <lineage>
        <taxon>Bacteria</taxon>
        <taxon>Pseudomonadati</taxon>
        <taxon>Bacteroidota</taxon>
        <taxon>Cytophagia</taxon>
        <taxon>Cytophagales</taxon>
        <taxon>Spirosomataceae</taxon>
        <taxon>Nibrella</taxon>
    </lineage>
</organism>
<feature type="binding site" evidence="7">
    <location>
        <position position="573"/>
    </location>
    <ligand>
        <name>[4Fe-4S] cluster</name>
        <dbReference type="ChEBI" id="CHEBI:49883"/>
    </ligand>
</feature>
<dbReference type="EC" id="1.17.7.3" evidence="7"/>
<evidence type="ECO:0000313" key="11">
    <source>
        <dbReference type="Proteomes" id="UP001500936"/>
    </source>
</evidence>
<dbReference type="Gene3D" id="3.20.20.20">
    <property type="entry name" value="Dihydropteroate synthase-like"/>
    <property type="match status" value="1"/>
</dbReference>
<dbReference type="NCBIfam" id="TIGR00612">
    <property type="entry name" value="ispG_gcpE"/>
    <property type="match status" value="1"/>
</dbReference>
<keyword evidence="3 7" id="KW-0560">Oxidoreductase</keyword>
<dbReference type="PIRSF" id="PIRSF037336">
    <property type="entry name" value="IspG_like"/>
    <property type="match status" value="1"/>
</dbReference>
<feature type="binding site" evidence="7">
    <location>
        <position position="614"/>
    </location>
    <ligand>
        <name>[4Fe-4S] cluster</name>
        <dbReference type="ChEBI" id="CHEBI:49883"/>
    </ligand>
</feature>
<feature type="domain" description="IspG C-terminal" evidence="9">
    <location>
        <begin position="569"/>
        <end position="657"/>
    </location>
</feature>
<dbReference type="InterPro" id="IPR004588">
    <property type="entry name" value="IspG_bac-typ"/>
</dbReference>
<evidence type="ECO:0000256" key="4">
    <source>
        <dbReference type="ARBA" id="ARBA00023004"/>
    </source>
</evidence>
<accession>A0ABP8KKR9</accession>
<keyword evidence="6 7" id="KW-0414">Isoprene biosynthesis</keyword>
<comment type="similarity">
    <text evidence="7">Belongs to the IspG family.</text>
</comment>
<evidence type="ECO:0000256" key="3">
    <source>
        <dbReference type="ARBA" id="ARBA00023002"/>
    </source>
</evidence>
<keyword evidence="2 7" id="KW-0479">Metal-binding</keyword>
<keyword evidence="4 7" id="KW-0408">Iron</keyword>
<evidence type="ECO:0000313" key="10">
    <source>
        <dbReference type="EMBL" id="GAA4409502.1"/>
    </source>
</evidence>
<dbReference type="HAMAP" id="MF_00159">
    <property type="entry name" value="IspG"/>
    <property type="match status" value="1"/>
</dbReference>
<comment type="catalytic activity">
    <reaction evidence="7">
        <text>(2E)-4-hydroxy-3-methylbut-2-enyl diphosphate + oxidized [flavodoxin] + H2O + 2 H(+) = 2-C-methyl-D-erythritol 2,4-cyclic diphosphate + reduced [flavodoxin]</text>
        <dbReference type="Rhea" id="RHEA:43604"/>
        <dbReference type="Rhea" id="RHEA-COMP:10622"/>
        <dbReference type="Rhea" id="RHEA-COMP:10623"/>
        <dbReference type="ChEBI" id="CHEBI:15377"/>
        <dbReference type="ChEBI" id="CHEBI:15378"/>
        <dbReference type="ChEBI" id="CHEBI:57618"/>
        <dbReference type="ChEBI" id="CHEBI:58210"/>
        <dbReference type="ChEBI" id="CHEBI:58483"/>
        <dbReference type="ChEBI" id="CHEBI:128753"/>
        <dbReference type="EC" id="1.17.7.3"/>
    </reaction>
</comment>
<comment type="pathway">
    <text evidence="7">Isoprenoid biosynthesis; isopentenyl diphosphate biosynthesis via DXP pathway; isopentenyl diphosphate from 1-deoxy-D-xylulose 5-phosphate: step 5/6.</text>
</comment>
<dbReference type="EMBL" id="BAABHB010000006">
    <property type="protein sequence ID" value="GAA4409502.1"/>
    <property type="molecule type" value="Genomic_DNA"/>
</dbReference>
<dbReference type="PANTHER" id="PTHR30454:SF0">
    <property type="entry name" value="4-HYDROXY-3-METHYLBUT-2-EN-1-YL DIPHOSPHATE SYNTHASE (FERREDOXIN), CHLOROPLASTIC"/>
    <property type="match status" value="1"/>
</dbReference>
<dbReference type="InterPro" id="IPR058579">
    <property type="entry name" value="IspG_C"/>
</dbReference>
<dbReference type="InterPro" id="IPR045854">
    <property type="entry name" value="NO2/SO3_Rdtase_4Fe4S_sf"/>
</dbReference>
<comment type="cofactor">
    <cofactor evidence="7">
        <name>[4Fe-4S] cluster</name>
        <dbReference type="ChEBI" id="CHEBI:49883"/>
    </cofactor>
    <text evidence="7">Binds 1 [4Fe-4S] cluster.</text>
</comment>
<comment type="caution">
    <text evidence="10">The sequence shown here is derived from an EMBL/GenBank/DDBJ whole genome shotgun (WGS) entry which is preliminary data.</text>
</comment>
<evidence type="ECO:0000256" key="7">
    <source>
        <dbReference type="HAMAP-Rule" id="MF_00159"/>
    </source>
</evidence>
<evidence type="ECO:0000259" key="9">
    <source>
        <dbReference type="Pfam" id="PF26540"/>
    </source>
</evidence>
<feature type="binding site" evidence="7">
    <location>
        <position position="576"/>
    </location>
    <ligand>
        <name>[4Fe-4S] cluster</name>
        <dbReference type="ChEBI" id="CHEBI:49883"/>
    </ligand>
</feature>
<dbReference type="Pfam" id="PF04551">
    <property type="entry name" value="GcpE"/>
    <property type="match status" value="1"/>
</dbReference>
<dbReference type="InterPro" id="IPR058578">
    <property type="entry name" value="IspG_TIM"/>
</dbReference>
<dbReference type="Pfam" id="PF26540">
    <property type="entry name" value="GcpE_C"/>
    <property type="match status" value="1"/>
</dbReference>
<dbReference type="InterPro" id="IPR017178">
    <property type="entry name" value="IspG_atypical"/>
</dbReference>
<feature type="domain" description="IspG TIM-barrel" evidence="8">
    <location>
        <begin position="33"/>
        <end position="302"/>
    </location>
</feature>
<proteinExistence type="inferred from homology"/>
<evidence type="ECO:0000256" key="5">
    <source>
        <dbReference type="ARBA" id="ARBA00023014"/>
    </source>
</evidence>
<evidence type="ECO:0000256" key="2">
    <source>
        <dbReference type="ARBA" id="ARBA00022723"/>
    </source>
</evidence>
<keyword evidence="11" id="KW-1185">Reference proteome</keyword>
<protein>
    <recommendedName>
        <fullName evidence="7">4-hydroxy-3-methylbut-2-en-1-yl diphosphate synthase (flavodoxin)</fullName>
        <ecNumber evidence="7">1.17.7.3</ecNumber>
    </recommendedName>
    <alternativeName>
        <fullName evidence="7">1-hydroxy-2-methyl-2-(E)-butenyl 4-diphosphate synthase</fullName>
    </alternativeName>
</protein>
<evidence type="ECO:0000259" key="8">
    <source>
        <dbReference type="Pfam" id="PF04551"/>
    </source>
</evidence>
<name>A0ABP8KKR9_9BACT</name>
<reference evidence="11" key="1">
    <citation type="journal article" date="2019" name="Int. J. Syst. Evol. Microbiol.">
        <title>The Global Catalogue of Microorganisms (GCM) 10K type strain sequencing project: providing services to taxonomists for standard genome sequencing and annotation.</title>
        <authorList>
            <consortium name="The Broad Institute Genomics Platform"/>
            <consortium name="The Broad Institute Genome Sequencing Center for Infectious Disease"/>
            <person name="Wu L."/>
            <person name="Ma J."/>
        </authorList>
    </citation>
    <scope>NUCLEOTIDE SEQUENCE [LARGE SCALE GENOMIC DNA]</scope>
    <source>
        <strain evidence="11">JCM 17925</strain>
    </source>
</reference>
<dbReference type="PANTHER" id="PTHR30454">
    <property type="entry name" value="4-HYDROXY-3-METHYLBUT-2-EN-1-YL DIPHOSPHATE SYNTHASE"/>
    <property type="match status" value="1"/>
</dbReference>
<keyword evidence="5 7" id="KW-0411">Iron-sulfur</keyword>
<comment type="function">
    <text evidence="7">Converts 2C-methyl-D-erythritol 2,4-cyclodiphosphate (ME-2,4cPP) into 1-hydroxy-2-methyl-2-(E)-butenyl 4-diphosphate.</text>
</comment>
<sequence>MLDSVQTTPTATTLSGKPVLYTPSLTEYIRRKTITVHIGDIPLGSDYPIRVQSMTTVDTMDTVGSVEQTIRMIEAGCEYVRITAPSVKEAQNLDNIRKELRARGYTTPLIADIHFTPNAAELAARIVEKVRINPGNYADRKRFEHIDYTDASYAAELERIRDKFLPLVRICKEYGTAMRIGTNHGSLSDRILSRYGDTPVGMVESALEFLRICEDENYYNIVLSMKSSNPQVMVQAYRLLVQRLDEEGLKPYPLHLGVTEAGEAEDGRIKSAVGIGTLLEDGIGDTVRVSLTEEPEREAPVAKALIDRYTNRLGHRYIPPISTYPLDPFQYHRRITHEVANFGGSNVPRVIADFSQVPVTEHEVLKPIGHFYLPLPDKWRMNDLGADYLYTGSRPAEFMLPNGLKEILEYTQWQTYSDPQHTFPLLSASDYMQARAAGDPLHGTLNFVRITLADLTDFLLNTLRPDKQVVLLAYTDNLHAMPELRRLFVELINQGVTAPVVVQQRYPGLPEEDLPLYAATDIGGLLIDGLGDGVLLTNPDTNQPAALARQNALAFGVLQAARTRITKTEYISCPSCGRTLFDLQETTAMIRKRTDHLKGVKIGIMGCIVNGPGEMADADYGYVGIGRDKIALYRGQQVVKKSVTADKAVDELIELIREDGRWLEPETIESGV</sequence>
<dbReference type="Gene3D" id="3.30.413.10">
    <property type="entry name" value="Sulfite Reductase Hemoprotein, domain 1"/>
    <property type="match status" value="1"/>
</dbReference>
<evidence type="ECO:0000256" key="6">
    <source>
        <dbReference type="ARBA" id="ARBA00023229"/>
    </source>
</evidence>
<dbReference type="InterPro" id="IPR011005">
    <property type="entry name" value="Dihydropteroate_synth-like_sf"/>
</dbReference>
<gene>
    <name evidence="7" type="primary">ispG</name>
    <name evidence="10" type="ORF">GCM10023187_32980</name>
</gene>
<dbReference type="SUPFAM" id="SSF56014">
    <property type="entry name" value="Nitrite and sulphite reductase 4Fe-4S domain-like"/>
    <property type="match status" value="1"/>
</dbReference>
<dbReference type="Proteomes" id="UP001500936">
    <property type="component" value="Unassembled WGS sequence"/>
</dbReference>
<evidence type="ECO:0000256" key="1">
    <source>
        <dbReference type="ARBA" id="ARBA00022485"/>
    </source>
</evidence>
<keyword evidence="1 7" id="KW-0004">4Fe-4S</keyword>